<feature type="domain" description="Transglutaminase-like" evidence="3">
    <location>
        <begin position="269"/>
        <end position="346"/>
    </location>
</feature>
<dbReference type="RefSeq" id="WP_187080197.1">
    <property type="nucleotide sequence ID" value="NZ_JACORU010000001.1"/>
</dbReference>
<dbReference type="InterPro" id="IPR038765">
    <property type="entry name" value="Papain-like_cys_pep_sf"/>
</dbReference>
<proteinExistence type="predicted"/>
<organism evidence="5 6">
    <name type="scientific">Ramlibacter albus</name>
    <dbReference type="NCBI Taxonomy" id="2079448"/>
    <lineage>
        <taxon>Bacteria</taxon>
        <taxon>Pseudomonadati</taxon>
        <taxon>Pseudomonadota</taxon>
        <taxon>Betaproteobacteria</taxon>
        <taxon>Burkholderiales</taxon>
        <taxon>Comamonadaceae</taxon>
        <taxon>Ramlibacter</taxon>
    </lineage>
</organism>
<dbReference type="AlphaFoldDB" id="A0A923M6S9"/>
<dbReference type="Gene3D" id="2.60.120.1130">
    <property type="match status" value="1"/>
</dbReference>
<feature type="chain" id="PRO_5036673711" evidence="2">
    <location>
        <begin position="32"/>
        <end position="635"/>
    </location>
</feature>
<feature type="domain" description="DUF3857" evidence="4">
    <location>
        <begin position="52"/>
        <end position="218"/>
    </location>
</feature>
<evidence type="ECO:0000313" key="5">
    <source>
        <dbReference type="EMBL" id="MBC5763769.1"/>
    </source>
</evidence>
<feature type="region of interest" description="Disordered" evidence="1">
    <location>
        <begin position="102"/>
        <end position="124"/>
    </location>
</feature>
<evidence type="ECO:0000259" key="4">
    <source>
        <dbReference type="Pfam" id="PF12969"/>
    </source>
</evidence>
<dbReference type="SUPFAM" id="SSF54001">
    <property type="entry name" value="Cysteine proteinases"/>
    <property type="match status" value="1"/>
</dbReference>
<dbReference type="InterPro" id="IPR002931">
    <property type="entry name" value="Transglutaminase-like"/>
</dbReference>
<sequence>MSTALRHAARKSIVLATAAILNLGLTAGARAGETDHPIVTQLWHATYDVQQDGSATETVDLRYQVLQQRAIEGAKTYSISFSTSIQAGEIVEAYTLKKDGRKLPVPPTNYQHQTNDGRKGASPFFSDRTRITAVMPDLEVGDSVHVRYRITEKEPMFPGQFSMAMGYSPFAPYGDARLTVRVPKEMKLLTEAHHVNEQPVVEQDGKRVHEWRYANPNPRRWNEEEDGGLWRRDERPGVLVSTFTDYESIARAYAARALPKAQPTPRIQALAAGIVGAEKQPHEKARLIYEWVSKTLTYGGNCIGIGAVVPRDVDTVLDNKMGDCKDHATVLQALLTAAGIRSEQVLINAGSDYELAKTPVVSLVNHVMNYLPDFDLYVDATAKEIPFGHLPDDSYSKPVIHIGAAKALATTPAQDHRTAAQKLRMALKIAENGSATGTMQVAVKGLAAAQMRAYMRELSAEDEANWVKSTLASAGMKGRGKLQKGETNGLVDTYEFSVRFEIDNYLRGGANGAMFFAPVVGTPHSVMMFAGADEEPVGKRRQQCHGFHSEEVYDIELPATMTLLAMPESVQLKGSIVDYTAKYEKTGMGVKVQRELHDKTATSICTPEVMAEFRKQAAAVGENLRTQVVYKRGVR</sequence>
<evidence type="ECO:0000259" key="3">
    <source>
        <dbReference type="Pfam" id="PF01841"/>
    </source>
</evidence>
<comment type="caution">
    <text evidence="5">The sequence shown here is derived from an EMBL/GenBank/DDBJ whole genome shotgun (WGS) entry which is preliminary data.</text>
</comment>
<evidence type="ECO:0000256" key="2">
    <source>
        <dbReference type="SAM" id="SignalP"/>
    </source>
</evidence>
<protein>
    <submittedName>
        <fullName evidence="5">DUF3857 and transglutaminase domain-containing protein</fullName>
    </submittedName>
</protein>
<reference evidence="5" key="1">
    <citation type="submission" date="2020-08" db="EMBL/GenBank/DDBJ databases">
        <title>Ramlibacter sp. GTP1 16S ribosomal RNA gene genome sequencing and assembly.</title>
        <authorList>
            <person name="Kang M."/>
        </authorList>
    </citation>
    <scope>NUCLEOTIDE SEQUENCE</scope>
    <source>
        <strain evidence="5">GTP1</strain>
    </source>
</reference>
<feature type="signal peptide" evidence="2">
    <location>
        <begin position="1"/>
        <end position="31"/>
    </location>
</feature>
<evidence type="ECO:0000256" key="1">
    <source>
        <dbReference type="SAM" id="MobiDB-lite"/>
    </source>
</evidence>
<dbReference type="EMBL" id="JACORU010000001">
    <property type="protein sequence ID" value="MBC5763769.1"/>
    <property type="molecule type" value="Genomic_DNA"/>
</dbReference>
<gene>
    <name evidence="5" type="ORF">H8R02_04865</name>
</gene>
<dbReference type="Proteomes" id="UP000596827">
    <property type="component" value="Unassembled WGS sequence"/>
</dbReference>
<evidence type="ECO:0000313" key="6">
    <source>
        <dbReference type="Proteomes" id="UP000596827"/>
    </source>
</evidence>
<dbReference type="InterPro" id="IPR024618">
    <property type="entry name" value="DUF3857"/>
</dbReference>
<name>A0A923M6S9_9BURK</name>
<dbReference type="Gene3D" id="3.10.620.30">
    <property type="match status" value="1"/>
</dbReference>
<dbReference type="Pfam" id="PF01841">
    <property type="entry name" value="Transglut_core"/>
    <property type="match status" value="1"/>
</dbReference>
<keyword evidence="2" id="KW-0732">Signal</keyword>
<accession>A0A923M6S9</accession>
<dbReference type="Pfam" id="PF12969">
    <property type="entry name" value="DUF3857"/>
    <property type="match status" value="1"/>
</dbReference>
<dbReference type="Gene3D" id="2.60.40.3140">
    <property type="match status" value="1"/>
</dbReference>
<keyword evidence="6" id="KW-1185">Reference proteome</keyword>